<gene>
    <name evidence="3" type="ORF">XDN619_LOCUS36595</name>
</gene>
<dbReference type="GO" id="GO:0046872">
    <property type="term" value="F:metal ion binding"/>
    <property type="evidence" value="ECO:0007669"/>
    <property type="project" value="UniProtKB-KW"/>
</dbReference>
<dbReference type="InterPro" id="IPR050231">
    <property type="entry name" value="Iron_ascorbate_oxido_reductase"/>
</dbReference>
<evidence type="ECO:0000313" key="3">
    <source>
        <dbReference type="EMBL" id="CAF2265429.1"/>
    </source>
</evidence>
<dbReference type="Gene3D" id="2.60.120.330">
    <property type="entry name" value="B-lactam Antibiotic, Isopenicillin N Synthase, Chain"/>
    <property type="match status" value="1"/>
</dbReference>
<comment type="caution">
    <text evidence="3">The sequence shown here is derived from an EMBL/GenBank/DDBJ whole genome shotgun (WGS) entry which is preliminary data.</text>
</comment>
<protein>
    <recommendedName>
        <fullName evidence="2">Fe2OG dioxygenase domain-containing protein</fullName>
    </recommendedName>
</protein>
<dbReference type="EMBL" id="CAJNRG010018889">
    <property type="protein sequence ID" value="CAF2265429.1"/>
    <property type="molecule type" value="Genomic_DNA"/>
</dbReference>
<dbReference type="InterPro" id="IPR005123">
    <property type="entry name" value="Oxoglu/Fe-dep_dioxygenase_dom"/>
</dbReference>
<evidence type="ECO:0000313" key="4">
    <source>
        <dbReference type="Proteomes" id="UP000663887"/>
    </source>
</evidence>
<dbReference type="InterPro" id="IPR044861">
    <property type="entry name" value="IPNS-like_FE2OG_OXY"/>
</dbReference>
<dbReference type="Proteomes" id="UP000663887">
    <property type="component" value="Unassembled WGS sequence"/>
</dbReference>
<dbReference type="Pfam" id="PF03171">
    <property type="entry name" value="2OG-FeII_Oxy"/>
    <property type="match status" value="1"/>
</dbReference>
<comment type="similarity">
    <text evidence="1">Belongs to the iron/ascorbate-dependent oxidoreductase family.</text>
</comment>
<organism evidence="3 4">
    <name type="scientific">Rotaria magnacalcarata</name>
    <dbReference type="NCBI Taxonomy" id="392030"/>
    <lineage>
        <taxon>Eukaryota</taxon>
        <taxon>Metazoa</taxon>
        <taxon>Spiralia</taxon>
        <taxon>Gnathifera</taxon>
        <taxon>Rotifera</taxon>
        <taxon>Eurotatoria</taxon>
        <taxon>Bdelloidea</taxon>
        <taxon>Philodinida</taxon>
        <taxon>Philodinidae</taxon>
        <taxon>Rotaria</taxon>
    </lineage>
</organism>
<dbReference type="PROSITE" id="PS51471">
    <property type="entry name" value="FE2OG_OXY"/>
    <property type="match status" value="1"/>
</dbReference>
<dbReference type="InterPro" id="IPR027443">
    <property type="entry name" value="IPNS-like_sf"/>
</dbReference>
<keyword evidence="1" id="KW-0560">Oxidoreductase</keyword>
<dbReference type="Pfam" id="PF14226">
    <property type="entry name" value="DIOX_N"/>
    <property type="match status" value="1"/>
</dbReference>
<proteinExistence type="inferred from homology"/>
<reference evidence="3" key="1">
    <citation type="submission" date="2021-02" db="EMBL/GenBank/DDBJ databases">
        <authorList>
            <person name="Nowell W R."/>
        </authorList>
    </citation>
    <scope>NUCLEOTIDE SEQUENCE</scope>
</reference>
<dbReference type="InterPro" id="IPR026992">
    <property type="entry name" value="DIOX_N"/>
</dbReference>
<evidence type="ECO:0000259" key="2">
    <source>
        <dbReference type="PROSITE" id="PS51471"/>
    </source>
</evidence>
<accession>A0A817AUP0</accession>
<sequence length="347" mass="39468">MAKEESFTKLPVINFSRFLNGSAKERQEVADEIGDACRRVGFFYLSDHGISQDLQDRVFAESKKFFALPLEEKLKLKKAGPICFPGYIPLCTERISRLGDYKEVFNCVHELPADDEYYQMQGADLYKGNVWPDNLPTFRRTIYDEYLTAMIDLADKVMESYALTLQLPADWFKPITRKPIAVARLAYYPSFSCELSQDQLSCGAHTDDNGVTLLMQQEGVCGLQVKNGQGEWIDAVPIHGTIVVNIGDLVERWSNGHFKATEHRVLMQPGVERYSAIVFHTPDYHATIECCVKDEIPKYPAIIAGDFIKNRGEAHSKPLDQWTDNEQNLISAEEYSLKLRADVNQKH</sequence>
<dbReference type="PANTHER" id="PTHR47990">
    <property type="entry name" value="2-OXOGLUTARATE (2OG) AND FE(II)-DEPENDENT OXYGENASE SUPERFAMILY PROTEIN-RELATED"/>
    <property type="match status" value="1"/>
</dbReference>
<dbReference type="AlphaFoldDB" id="A0A817AUP0"/>
<keyword evidence="1" id="KW-0408">Iron</keyword>
<feature type="domain" description="Fe2OG dioxygenase" evidence="2">
    <location>
        <begin position="179"/>
        <end position="282"/>
    </location>
</feature>
<name>A0A817AUP0_9BILA</name>
<evidence type="ECO:0000256" key="1">
    <source>
        <dbReference type="RuleBase" id="RU003682"/>
    </source>
</evidence>
<dbReference type="SUPFAM" id="SSF51197">
    <property type="entry name" value="Clavaminate synthase-like"/>
    <property type="match status" value="1"/>
</dbReference>
<dbReference type="GO" id="GO:0016491">
    <property type="term" value="F:oxidoreductase activity"/>
    <property type="evidence" value="ECO:0007669"/>
    <property type="project" value="UniProtKB-KW"/>
</dbReference>
<keyword evidence="1" id="KW-0479">Metal-binding</keyword>
<dbReference type="PRINTS" id="PR00682">
    <property type="entry name" value="IPNSYNTHASE"/>
</dbReference>